<name>A0A5J4TGK7_9EUKA</name>
<sequence length="248" mass="27053">NSITEPTIEKARIKKIQDQCIQIYGSGIVVDDKIYASKVTGTISQVIEVKKGGTVQGIALIGEDSNQYGLISLLIGVDTAGDIKKIKTLSFQQTMGQADNIKKVEALSGSISGYNLGTTNGTTYSYNSVDKILKDGAKVYNTISSNFSNPMEDAFGKGYVVSEAIDISGFTSSINTISIIEYKTITGTSNGKIIKVKVEAYPGLDDYDGPATLNATIELILDASNKFIRKHWMWQCRNRYLQSLSRLY</sequence>
<organism evidence="1 2">
    <name type="scientific">Streblomastix strix</name>
    <dbReference type="NCBI Taxonomy" id="222440"/>
    <lineage>
        <taxon>Eukaryota</taxon>
        <taxon>Metamonada</taxon>
        <taxon>Preaxostyla</taxon>
        <taxon>Oxymonadida</taxon>
        <taxon>Streblomastigidae</taxon>
        <taxon>Streblomastix</taxon>
    </lineage>
</organism>
<dbReference type="EMBL" id="SNRW01031495">
    <property type="protein sequence ID" value="KAA6357388.1"/>
    <property type="molecule type" value="Genomic_DNA"/>
</dbReference>
<dbReference type="Proteomes" id="UP000324800">
    <property type="component" value="Unassembled WGS sequence"/>
</dbReference>
<dbReference type="AlphaFoldDB" id="A0A5J4TGK7"/>
<protein>
    <submittedName>
        <fullName evidence="1">Uncharacterized protein</fullName>
    </submittedName>
</protein>
<comment type="caution">
    <text evidence="1">The sequence shown here is derived from an EMBL/GenBank/DDBJ whole genome shotgun (WGS) entry which is preliminary data.</text>
</comment>
<gene>
    <name evidence="1" type="ORF">EZS28_047084</name>
</gene>
<proteinExistence type="predicted"/>
<evidence type="ECO:0000313" key="2">
    <source>
        <dbReference type="Proteomes" id="UP000324800"/>
    </source>
</evidence>
<feature type="non-terminal residue" evidence="1">
    <location>
        <position position="1"/>
    </location>
</feature>
<reference evidence="1 2" key="1">
    <citation type="submission" date="2019-03" db="EMBL/GenBank/DDBJ databases">
        <title>Single cell metagenomics reveals metabolic interactions within the superorganism composed of flagellate Streblomastix strix and complex community of Bacteroidetes bacteria on its surface.</title>
        <authorList>
            <person name="Treitli S.C."/>
            <person name="Kolisko M."/>
            <person name="Husnik F."/>
            <person name="Keeling P."/>
            <person name="Hampl V."/>
        </authorList>
    </citation>
    <scope>NUCLEOTIDE SEQUENCE [LARGE SCALE GENOMIC DNA]</scope>
    <source>
        <strain evidence="1">ST1C</strain>
    </source>
</reference>
<evidence type="ECO:0000313" key="1">
    <source>
        <dbReference type="EMBL" id="KAA6357388.1"/>
    </source>
</evidence>
<accession>A0A5J4TGK7</accession>